<evidence type="ECO:0000313" key="2">
    <source>
        <dbReference type="Proteomes" id="UP000233654"/>
    </source>
</evidence>
<dbReference type="EMBL" id="PHEX01000020">
    <property type="protein sequence ID" value="PKQ28354.1"/>
    <property type="molecule type" value="Genomic_DNA"/>
</dbReference>
<dbReference type="Proteomes" id="UP000233654">
    <property type="component" value="Unassembled WGS sequence"/>
</dbReference>
<dbReference type="AlphaFoldDB" id="A0A2N3G6Y8"/>
<gene>
    <name evidence="1" type="ORF">CVT63_03320</name>
</gene>
<comment type="caution">
    <text evidence="1">The sequence shown here is derived from an EMBL/GenBank/DDBJ whole genome shotgun (WGS) entry which is preliminary data.</text>
</comment>
<accession>A0A2N3G6Y8</accession>
<sequence>MFVNVRKAREGMKVRCDVCGREFEKTYEDMEPHMCRSCQPLGKDACAVCEGWCCQRPNEEGRIALLDDEKERFGFKRDWMWAEPCRWRDPSSGLCILRVRFQPTVCKEYVCEEMVKSAKEKVDKRAGDARARRSR</sequence>
<protein>
    <submittedName>
        <fullName evidence="1">Uncharacterized protein</fullName>
    </submittedName>
</protein>
<reference evidence="1 2" key="1">
    <citation type="journal article" date="2017" name="ISME J.">
        <title>Potential for microbial H2 and metal transformations associated with novel bacteria and archaea in deep terrestrial subsurface sediments.</title>
        <authorList>
            <person name="Hernsdorf A.W."/>
            <person name="Amano Y."/>
            <person name="Miyakawa K."/>
            <person name="Ise K."/>
            <person name="Suzuki Y."/>
            <person name="Anantharaman K."/>
            <person name="Probst A."/>
            <person name="Burstein D."/>
            <person name="Thomas B.C."/>
            <person name="Banfield J.F."/>
        </authorList>
    </citation>
    <scope>NUCLEOTIDE SEQUENCE [LARGE SCALE GENOMIC DNA]</scope>
    <source>
        <strain evidence="1">HGW-Actinobacteria-3</strain>
    </source>
</reference>
<organism evidence="1 2">
    <name type="scientific">Candidatus Anoxymicrobium japonicum</name>
    <dbReference type="NCBI Taxonomy" id="2013648"/>
    <lineage>
        <taxon>Bacteria</taxon>
        <taxon>Bacillati</taxon>
        <taxon>Actinomycetota</taxon>
        <taxon>Candidatus Geothermincolia</taxon>
        <taxon>Candidatus Geothermincolales</taxon>
        <taxon>Candidatus Anoxymicrobiaceae</taxon>
        <taxon>Candidatus Anoxymicrobium</taxon>
    </lineage>
</organism>
<proteinExistence type="predicted"/>
<evidence type="ECO:0000313" key="1">
    <source>
        <dbReference type="EMBL" id="PKQ28354.1"/>
    </source>
</evidence>
<name>A0A2N3G6Y8_9ACTN</name>